<protein>
    <recommendedName>
        <fullName evidence="9">Hydroxylysine kinase</fullName>
        <ecNumber evidence="8">2.7.1.81</ecNumber>
    </recommendedName>
</protein>
<comment type="similarity">
    <text evidence="2">Belongs to the aminoglycoside phosphotransferase family.</text>
</comment>
<dbReference type="InterPro" id="IPR050249">
    <property type="entry name" value="Pseudomonas-type_ThrB"/>
</dbReference>
<proteinExistence type="inferred from homology"/>
<dbReference type="AlphaFoldDB" id="A0A1X7VQ69"/>
<dbReference type="OrthoDB" id="9973935at2759"/>
<evidence type="ECO:0000256" key="9">
    <source>
        <dbReference type="ARBA" id="ARBA00040505"/>
    </source>
</evidence>
<keyword evidence="5" id="KW-0418">Kinase</keyword>
<sequence>MQRVLLMMADIRPPSLSPQGVVKLLNDYFPFKHIAESSVKELNSYDDRNYYFRGHFLGNIPKSEHSSSENEFVLKVLNWRDSEMKSTVEMQTEVKKFLFSKGINVPFPVASVNGTEIVTLSGSSLFSYSEVSCDSQAAQYHYHARVLTYLPGKLLSDVFVSPSVMFQLGEYIGSVSREMKLFSHPGASARKLLQWDLQHLLTLRSLADKSISDLDKLQVIHKNFHDFEENVVPMMPTLPHSICHNDLNDMNIIVEENQLGDVEVVGLIDFNDCVYTPTVFDLGIAMAYASLERPDPLKSVAPLLSGYLKENPLTEKEINLLYYVILGRLTQTCVNGEYTYHSDPSNKYILTHLKPAWETISKIQATGKKVCDEIWHDAASKTLKDYLFN</sequence>
<dbReference type="InParanoid" id="A0A1X7VQ69"/>
<keyword evidence="4" id="KW-0808">Transferase</keyword>
<evidence type="ECO:0000256" key="7">
    <source>
        <dbReference type="ARBA" id="ARBA00037368"/>
    </source>
</evidence>
<comment type="catalytic activity">
    <reaction evidence="6">
        <text>(5R)-5-hydroxy-L-lysine + GTP = (5R)-5-phosphooxy-L-lysine + GDP + H(+)</text>
        <dbReference type="Rhea" id="RHEA:19049"/>
        <dbReference type="ChEBI" id="CHEBI:15378"/>
        <dbReference type="ChEBI" id="CHEBI:37565"/>
        <dbReference type="ChEBI" id="CHEBI:57882"/>
        <dbReference type="ChEBI" id="CHEBI:58189"/>
        <dbReference type="ChEBI" id="CHEBI:58357"/>
        <dbReference type="EC" id="2.7.1.81"/>
    </reaction>
</comment>
<evidence type="ECO:0000256" key="5">
    <source>
        <dbReference type="ARBA" id="ARBA00022777"/>
    </source>
</evidence>
<dbReference type="InterPro" id="IPR011009">
    <property type="entry name" value="Kinase-like_dom_sf"/>
</dbReference>
<accession>A0A1X7VQ69</accession>
<dbReference type="OMA" id="QNDANEY"/>
<dbReference type="Pfam" id="PF01636">
    <property type="entry name" value="APH"/>
    <property type="match status" value="1"/>
</dbReference>
<dbReference type="SUPFAM" id="SSF56112">
    <property type="entry name" value="Protein kinase-like (PK-like)"/>
    <property type="match status" value="1"/>
</dbReference>
<dbReference type="EnsemblMetazoa" id="Aqu2.1.42511_001">
    <property type="protein sequence ID" value="Aqu2.1.42511_001"/>
    <property type="gene ID" value="Aqu2.1.42511"/>
</dbReference>
<evidence type="ECO:0000256" key="6">
    <source>
        <dbReference type="ARBA" id="ARBA00036820"/>
    </source>
</evidence>
<dbReference type="Gene3D" id="3.90.1200.10">
    <property type="match status" value="1"/>
</dbReference>
<reference evidence="11" key="1">
    <citation type="submission" date="2017-05" db="UniProtKB">
        <authorList>
            <consortium name="EnsemblMetazoa"/>
        </authorList>
    </citation>
    <scope>IDENTIFICATION</scope>
</reference>
<comment type="subcellular location">
    <subcellularLocation>
        <location evidence="1">Cytoplasm</location>
    </subcellularLocation>
</comment>
<dbReference type="EC" id="2.7.1.81" evidence="8"/>
<dbReference type="eggNOG" id="ENOG502QT7T">
    <property type="taxonomic scope" value="Eukaryota"/>
</dbReference>
<feature type="domain" description="Aminoglycoside phosphotransferase" evidence="10">
    <location>
        <begin position="131"/>
        <end position="302"/>
    </location>
</feature>
<evidence type="ECO:0000313" key="11">
    <source>
        <dbReference type="EnsemblMetazoa" id="Aqu2.1.42511_001"/>
    </source>
</evidence>
<evidence type="ECO:0000256" key="4">
    <source>
        <dbReference type="ARBA" id="ARBA00022679"/>
    </source>
</evidence>
<dbReference type="PANTHER" id="PTHR21064:SF1">
    <property type="entry name" value="HYDROXYLYSINE KINASE"/>
    <property type="match status" value="1"/>
</dbReference>
<evidence type="ECO:0000256" key="2">
    <source>
        <dbReference type="ARBA" id="ARBA00006219"/>
    </source>
</evidence>
<organism evidence="11">
    <name type="scientific">Amphimedon queenslandica</name>
    <name type="common">Sponge</name>
    <dbReference type="NCBI Taxonomy" id="400682"/>
    <lineage>
        <taxon>Eukaryota</taxon>
        <taxon>Metazoa</taxon>
        <taxon>Porifera</taxon>
        <taxon>Demospongiae</taxon>
        <taxon>Heteroscleromorpha</taxon>
        <taxon>Haplosclerida</taxon>
        <taxon>Niphatidae</taxon>
        <taxon>Amphimedon</taxon>
    </lineage>
</organism>
<evidence type="ECO:0000259" key="10">
    <source>
        <dbReference type="Pfam" id="PF01636"/>
    </source>
</evidence>
<evidence type="ECO:0000256" key="1">
    <source>
        <dbReference type="ARBA" id="ARBA00004496"/>
    </source>
</evidence>
<dbReference type="STRING" id="400682.A0A1X7VQ69"/>
<name>A0A1X7VQ69_AMPQE</name>
<keyword evidence="3" id="KW-0963">Cytoplasm</keyword>
<comment type="function">
    <text evidence="7">Catalyzes the GTP-dependent phosphorylation of 5-hydroxy-L-lysine.</text>
</comment>
<dbReference type="PANTHER" id="PTHR21064">
    <property type="entry name" value="AMINOGLYCOSIDE PHOSPHOTRANSFERASE DOMAIN-CONTAINING PROTEIN-RELATED"/>
    <property type="match status" value="1"/>
</dbReference>
<dbReference type="GO" id="GO:0005737">
    <property type="term" value="C:cytoplasm"/>
    <property type="evidence" value="ECO:0007669"/>
    <property type="project" value="UniProtKB-SubCell"/>
</dbReference>
<evidence type="ECO:0000256" key="8">
    <source>
        <dbReference type="ARBA" id="ARBA00038873"/>
    </source>
</evidence>
<evidence type="ECO:0000256" key="3">
    <source>
        <dbReference type="ARBA" id="ARBA00022490"/>
    </source>
</evidence>
<dbReference type="GO" id="GO:0047992">
    <property type="term" value="F:hydroxylysine kinase activity"/>
    <property type="evidence" value="ECO:0007669"/>
    <property type="project" value="UniProtKB-EC"/>
</dbReference>
<dbReference type="InterPro" id="IPR002575">
    <property type="entry name" value="Aminoglycoside_PTrfase"/>
</dbReference>